<reference evidence="1" key="2">
    <citation type="submission" date="2020-11" db="EMBL/GenBank/DDBJ databases">
        <authorList>
            <person name="McCartney M.A."/>
            <person name="Auch B."/>
            <person name="Kono T."/>
            <person name="Mallez S."/>
            <person name="Becker A."/>
            <person name="Gohl D.M."/>
            <person name="Silverstein K.A.T."/>
            <person name="Koren S."/>
            <person name="Bechman K.B."/>
            <person name="Herman A."/>
            <person name="Abrahante J.E."/>
            <person name="Garbe J."/>
        </authorList>
    </citation>
    <scope>NUCLEOTIDE SEQUENCE</scope>
    <source>
        <strain evidence="1">Duluth1</strain>
        <tissue evidence="1">Whole animal</tissue>
    </source>
</reference>
<protein>
    <submittedName>
        <fullName evidence="1">Uncharacterized protein</fullName>
    </submittedName>
</protein>
<evidence type="ECO:0000313" key="2">
    <source>
        <dbReference type="Proteomes" id="UP000828390"/>
    </source>
</evidence>
<gene>
    <name evidence="1" type="ORF">DPMN_031126</name>
</gene>
<evidence type="ECO:0000313" key="1">
    <source>
        <dbReference type="EMBL" id="KAH3867990.1"/>
    </source>
</evidence>
<comment type="caution">
    <text evidence="1">The sequence shown here is derived from an EMBL/GenBank/DDBJ whole genome shotgun (WGS) entry which is preliminary data.</text>
</comment>
<dbReference type="AlphaFoldDB" id="A0A9D4RIZ9"/>
<keyword evidence="2" id="KW-1185">Reference proteome</keyword>
<sequence length="75" mass="8591">MKKAASSTNPIEYHHLTNLLQNGVIETGNPLQTRNLRDLLESTHQSVLEEKSENAKKALQTQTERRLLNVLRQIQ</sequence>
<dbReference type="EMBL" id="JAIWYP010000002">
    <property type="protein sequence ID" value="KAH3867990.1"/>
    <property type="molecule type" value="Genomic_DNA"/>
</dbReference>
<organism evidence="1 2">
    <name type="scientific">Dreissena polymorpha</name>
    <name type="common">Zebra mussel</name>
    <name type="synonym">Mytilus polymorpha</name>
    <dbReference type="NCBI Taxonomy" id="45954"/>
    <lineage>
        <taxon>Eukaryota</taxon>
        <taxon>Metazoa</taxon>
        <taxon>Spiralia</taxon>
        <taxon>Lophotrochozoa</taxon>
        <taxon>Mollusca</taxon>
        <taxon>Bivalvia</taxon>
        <taxon>Autobranchia</taxon>
        <taxon>Heteroconchia</taxon>
        <taxon>Euheterodonta</taxon>
        <taxon>Imparidentia</taxon>
        <taxon>Neoheterodontei</taxon>
        <taxon>Myida</taxon>
        <taxon>Dreissenoidea</taxon>
        <taxon>Dreissenidae</taxon>
        <taxon>Dreissena</taxon>
    </lineage>
</organism>
<name>A0A9D4RIZ9_DREPO</name>
<reference evidence="1" key="1">
    <citation type="journal article" date="2019" name="bioRxiv">
        <title>The Genome of the Zebra Mussel, Dreissena polymorpha: A Resource for Invasive Species Research.</title>
        <authorList>
            <person name="McCartney M.A."/>
            <person name="Auch B."/>
            <person name="Kono T."/>
            <person name="Mallez S."/>
            <person name="Zhang Y."/>
            <person name="Obille A."/>
            <person name="Becker A."/>
            <person name="Abrahante J.E."/>
            <person name="Garbe J."/>
            <person name="Badalamenti J.P."/>
            <person name="Herman A."/>
            <person name="Mangelson H."/>
            <person name="Liachko I."/>
            <person name="Sullivan S."/>
            <person name="Sone E.D."/>
            <person name="Koren S."/>
            <person name="Silverstein K.A.T."/>
            <person name="Beckman K.B."/>
            <person name="Gohl D.M."/>
        </authorList>
    </citation>
    <scope>NUCLEOTIDE SEQUENCE</scope>
    <source>
        <strain evidence="1">Duluth1</strain>
        <tissue evidence="1">Whole animal</tissue>
    </source>
</reference>
<accession>A0A9D4RIZ9</accession>
<proteinExistence type="predicted"/>
<dbReference type="Proteomes" id="UP000828390">
    <property type="component" value="Unassembled WGS sequence"/>
</dbReference>